<dbReference type="AlphaFoldDB" id="A0A7G9RRW1"/>
<dbReference type="PROSITE" id="PS51318">
    <property type="entry name" value="TAT"/>
    <property type="match status" value="1"/>
</dbReference>
<keyword evidence="3" id="KW-1185">Reference proteome</keyword>
<dbReference type="EMBL" id="CP060714">
    <property type="protein sequence ID" value="QNN58336.1"/>
    <property type="molecule type" value="Genomic_DNA"/>
</dbReference>
<dbReference type="GO" id="GO:0055085">
    <property type="term" value="P:transmembrane transport"/>
    <property type="evidence" value="ECO:0007669"/>
    <property type="project" value="InterPro"/>
</dbReference>
<dbReference type="KEGG" id="drg:H9K76_05695"/>
<keyword evidence="1" id="KW-0732">Signal</keyword>
<reference evidence="2 3" key="1">
    <citation type="submission" date="2020-08" db="EMBL/GenBank/DDBJ databases">
        <title>Genome sequence of Diaphorobacter ruginosibacter DSM 27467T.</title>
        <authorList>
            <person name="Hyun D.-W."/>
            <person name="Bae J.-W."/>
        </authorList>
    </citation>
    <scope>NUCLEOTIDE SEQUENCE [LARGE SCALE GENOMIC DNA]</scope>
    <source>
        <strain evidence="2 3">DSM 27467</strain>
    </source>
</reference>
<evidence type="ECO:0000313" key="2">
    <source>
        <dbReference type="EMBL" id="QNN58336.1"/>
    </source>
</evidence>
<dbReference type="PANTHER" id="PTHR33376">
    <property type="match status" value="1"/>
</dbReference>
<dbReference type="Pfam" id="PF03480">
    <property type="entry name" value="DctP"/>
    <property type="match status" value="1"/>
</dbReference>
<sequence>MADRNTYATPAHPSRRDALLQLGALAGAGLTASWPHQALAAPVQLKIAGAYTDALFHTQNLQQFAREANQSSQGALQLEVVSNSKLMPMNEVLPALSKGELAIGEIFMSNFSKQYPLFAIDSLPFIVHSFDDARRLWEHTRAPTEALLKKQGIRVLYAAPWPGQGLFARNAIGKLDDVKGQKFRVNNDATKYIAEVAGATPVDIPANNLAKAIQAGQIDVMVTSSTTGVDSQSWNAMGVFIDMRAWIPKNIICMSEQVFGKLPEAARTALDNAARQAEVRGWQLAKDADNAAQKVLAERGTKISGPTYELRHKLDQLGERFARDWSGKAGVESANALLSYYFAKKP</sequence>
<proteinExistence type="predicted"/>
<gene>
    <name evidence="2" type="ORF">H9K76_05695</name>
</gene>
<protein>
    <submittedName>
        <fullName evidence="2">TRAP transporter substrate-binding protein</fullName>
    </submittedName>
</protein>
<dbReference type="InterPro" id="IPR018389">
    <property type="entry name" value="DctP_fam"/>
</dbReference>
<dbReference type="InterPro" id="IPR006311">
    <property type="entry name" value="TAT_signal"/>
</dbReference>
<accession>A0A7G9RRW1</accession>
<dbReference type="RefSeq" id="WP_187598637.1">
    <property type="nucleotide sequence ID" value="NZ_CP060714.1"/>
</dbReference>
<dbReference type="InterPro" id="IPR038404">
    <property type="entry name" value="TRAP_DctP_sf"/>
</dbReference>
<dbReference type="PANTHER" id="PTHR33376:SF4">
    <property type="entry name" value="SIALIC ACID-BINDING PERIPLASMIC PROTEIN SIAP"/>
    <property type="match status" value="1"/>
</dbReference>
<evidence type="ECO:0000313" key="3">
    <source>
        <dbReference type="Proteomes" id="UP000515811"/>
    </source>
</evidence>
<dbReference type="CDD" id="cd13602">
    <property type="entry name" value="PBP2_TRAP_BpDctp6_7"/>
    <property type="match status" value="1"/>
</dbReference>
<organism evidence="2 3">
    <name type="scientific">Diaphorobacter ruginosibacter</name>
    <dbReference type="NCBI Taxonomy" id="1715720"/>
    <lineage>
        <taxon>Bacteria</taxon>
        <taxon>Pseudomonadati</taxon>
        <taxon>Pseudomonadota</taxon>
        <taxon>Betaproteobacteria</taxon>
        <taxon>Burkholderiales</taxon>
        <taxon>Comamonadaceae</taxon>
        <taxon>Diaphorobacter</taxon>
    </lineage>
</organism>
<dbReference type="Proteomes" id="UP000515811">
    <property type="component" value="Chromosome"/>
</dbReference>
<evidence type="ECO:0000256" key="1">
    <source>
        <dbReference type="ARBA" id="ARBA00022729"/>
    </source>
</evidence>
<name>A0A7G9RRW1_9BURK</name>
<dbReference type="NCBIfam" id="NF037995">
    <property type="entry name" value="TRAP_S1"/>
    <property type="match status" value="1"/>
</dbReference>
<dbReference type="Gene3D" id="3.40.190.170">
    <property type="entry name" value="Bacterial extracellular solute-binding protein, family 7"/>
    <property type="match status" value="1"/>
</dbReference>